<keyword evidence="10" id="KW-1185">Reference proteome</keyword>
<dbReference type="Gene3D" id="1.20.1250.20">
    <property type="entry name" value="MFS general substrate transporter like domains"/>
    <property type="match status" value="1"/>
</dbReference>
<feature type="transmembrane region" description="Helical" evidence="7">
    <location>
        <begin position="353"/>
        <end position="379"/>
    </location>
</feature>
<dbReference type="SUPFAM" id="SSF103473">
    <property type="entry name" value="MFS general substrate transporter"/>
    <property type="match status" value="1"/>
</dbReference>
<dbReference type="InterPro" id="IPR011701">
    <property type="entry name" value="MFS"/>
</dbReference>
<dbReference type="RefSeq" id="WP_344314509.1">
    <property type="nucleotide sequence ID" value="NZ_BAAANY010000037.1"/>
</dbReference>
<comment type="subcellular location">
    <subcellularLocation>
        <location evidence="1">Cell membrane</location>
        <topology evidence="1">Multi-pass membrane protein</topology>
    </subcellularLocation>
</comment>
<feature type="transmembrane region" description="Helical" evidence="7">
    <location>
        <begin position="263"/>
        <end position="284"/>
    </location>
</feature>
<dbReference type="Proteomes" id="UP001500618">
    <property type="component" value="Unassembled WGS sequence"/>
</dbReference>
<sequence>MTAARRWTALGVLTLAVLLISIDATVLGLALPHLTEDLRPTATEVLWIGDAYSFVLAGLLVTMGTLGDRIGRKKLLLIGAVGFGLASIPAAYAPTAGVLIAARVLLGVAGATLMPSTLSLIRNIFTDPKQRSLAIGIWGSAASAGAAVGPLVGGLLLDHFWWGSVFLINIPVMVLLVVIGAKVLPESRDPHPGRWDLPSVGLSMVGVVGVVYAIKEIAAYGPAQPFAWIAGVAGAVALVLFGRRQKQLESPLVDLRLFANARFSGAVLADLLTIVGLTAVAFFVSQFFQLVQGYSPLQAGLREIPAVAAAAVGALCAGRLAAALSPRVVVPAALAMVGLGLAGIVVLTANTPYLQIAVIMVVLGLGAGVSTTVTADLILSSVRKEKAGAASAVSEMAYELGTALGIALLGTILTAVYRAQIVVPAGADPITAGDSVGGALSEAAHLPAAMGAALAASARTAFVSGLQLAAGFGAVLLLVAAVAAWFMLGRPGQESVDEPELAEITER</sequence>
<dbReference type="InterPro" id="IPR036259">
    <property type="entry name" value="MFS_trans_sf"/>
</dbReference>
<feature type="transmembrane region" description="Helical" evidence="7">
    <location>
        <begin position="195"/>
        <end position="214"/>
    </location>
</feature>
<keyword evidence="5 7" id="KW-1133">Transmembrane helix</keyword>
<evidence type="ECO:0000256" key="2">
    <source>
        <dbReference type="ARBA" id="ARBA00022448"/>
    </source>
</evidence>
<feature type="transmembrane region" description="Helical" evidence="7">
    <location>
        <begin position="159"/>
        <end position="183"/>
    </location>
</feature>
<feature type="transmembrane region" description="Helical" evidence="7">
    <location>
        <begin position="400"/>
        <end position="419"/>
    </location>
</feature>
<evidence type="ECO:0000256" key="5">
    <source>
        <dbReference type="ARBA" id="ARBA00022989"/>
    </source>
</evidence>
<gene>
    <name evidence="9" type="ORF">GCM10009765_70930</name>
</gene>
<proteinExistence type="predicted"/>
<keyword evidence="2" id="KW-0813">Transport</keyword>
<evidence type="ECO:0000313" key="9">
    <source>
        <dbReference type="EMBL" id="GAA1711533.1"/>
    </source>
</evidence>
<name>A0ABN2IU08_9ACTN</name>
<dbReference type="PRINTS" id="PR01036">
    <property type="entry name" value="TCRTETB"/>
</dbReference>
<keyword evidence="3" id="KW-1003">Cell membrane</keyword>
<feature type="transmembrane region" description="Helical" evidence="7">
    <location>
        <begin position="44"/>
        <end position="63"/>
    </location>
</feature>
<evidence type="ECO:0000259" key="8">
    <source>
        <dbReference type="PROSITE" id="PS50850"/>
    </source>
</evidence>
<dbReference type="PANTHER" id="PTHR42718:SF47">
    <property type="entry name" value="METHYL VIOLOGEN RESISTANCE PROTEIN SMVA"/>
    <property type="match status" value="1"/>
</dbReference>
<feature type="transmembrane region" description="Helical" evidence="7">
    <location>
        <begin position="226"/>
        <end position="242"/>
    </location>
</feature>
<reference evidence="9 10" key="1">
    <citation type="journal article" date="2019" name="Int. J. Syst. Evol. Microbiol.">
        <title>The Global Catalogue of Microorganisms (GCM) 10K type strain sequencing project: providing services to taxonomists for standard genome sequencing and annotation.</title>
        <authorList>
            <consortium name="The Broad Institute Genomics Platform"/>
            <consortium name="The Broad Institute Genome Sequencing Center for Infectious Disease"/>
            <person name="Wu L."/>
            <person name="Ma J."/>
        </authorList>
    </citation>
    <scope>NUCLEOTIDE SEQUENCE [LARGE SCALE GENOMIC DNA]</scope>
    <source>
        <strain evidence="9 10">JCM 14718</strain>
    </source>
</reference>
<dbReference type="CDD" id="cd17321">
    <property type="entry name" value="MFS_MMR_MDR_like"/>
    <property type="match status" value="1"/>
</dbReference>
<feature type="transmembrane region" description="Helical" evidence="7">
    <location>
        <begin position="304"/>
        <end position="321"/>
    </location>
</feature>
<organism evidence="9 10">
    <name type="scientific">Fodinicola feengrottensis</name>
    <dbReference type="NCBI Taxonomy" id="435914"/>
    <lineage>
        <taxon>Bacteria</taxon>
        <taxon>Bacillati</taxon>
        <taxon>Actinomycetota</taxon>
        <taxon>Actinomycetes</taxon>
        <taxon>Mycobacteriales</taxon>
        <taxon>Fodinicola</taxon>
    </lineage>
</organism>
<feature type="transmembrane region" description="Helical" evidence="7">
    <location>
        <begin position="100"/>
        <end position="121"/>
    </location>
</feature>
<feature type="domain" description="Major facilitator superfamily (MFS) profile" evidence="8">
    <location>
        <begin position="9"/>
        <end position="492"/>
    </location>
</feature>
<evidence type="ECO:0000313" key="10">
    <source>
        <dbReference type="Proteomes" id="UP001500618"/>
    </source>
</evidence>
<dbReference type="PROSITE" id="PS50850">
    <property type="entry name" value="MFS"/>
    <property type="match status" value="1"/>
</dbReference>
<feature type="transmembrane region" description="Helical" evidence="7">
    <location>
        <begin position="328"/>
        <end position="347"/>
    </location>
</feature>
<dbReference type="PANTHER" id="PTHR42718">
    <property type="entry name" value="MAJOR FACILITATOR SUPERFAMILY MULTIDRUG TRANSPORTER MFSC"/>
    <property type="match status" value="1"/>
</dbReference>
<dbReference type="Gene3D" id="1.20.1720.10">
    <property type="entry name" value="Multidrug resistance protein D"/>
    <property type="match status" value="1"/>
</dbReference>
<feature type="transmembrane region" description="Helical" evidence="7">
    <location>
        <begin position="133"/>
        <end position="153"/>
    </location>
</feature>
<keyword evidence="6 7" id="KW-0472">Membrane</keyword>
<dbReference type="Pfam" id="PF07690">
    <property type="entry name" value="MFS_1"/>
    <property type="match status" value="1"/>
</dbReference>
<evidence type="ECO:0000256" key="3">
    <source>
        <dbReference type="ARBA" id="ARBA00022475"/>
    </source>
</evidence>
<evidence type="ECO:0000256" key="4">
    <source>
        <dbReference type="ARBA" id="ARBA00022692"/>
    </source>
</evidence>
<accession>A0ABN2IU08</accession>
<dbReference type="InterPro" id="IPR020846">
    <property type="entry name" value="MFS_dom"/>
</dbReference>
<protein>
    <submittedName>
        <fullName evidence="9">MFS transporter</fullName>
    </submittedName>
</protein>
<evidence type="ECO:0000256" key="6">
    <source>
        <dbReference type="ARBA" id="ARBA00023136"/>
    </source>
</evidence>
<feature type="transmembrane region" description="Helical" evidence="7">
    <location>
        <begin position="468"/>
        <end position="488"/>
    </location>
</feature>
<feature type="transmembrane region" description="Helical" evidence="7">
    <location>
        <begin position="75"/>
        <end position="94"/>
    </location>
</feature>
<evidence type="ECO:0000256" key="1">
    <source>
        <dbReference type="ARBA" id="ARBA00004651"/>
    </source>
</evidence>
<comment type="caution">
    <text evidence="9">The sequence shown here is derived from an EMBL/GenBank/DDBJ whole genome shotgun (WGS) entry which is preliminary data.</text>
</comment>
<dbReference type="EMBL" id="BAAANY010000037">
    <property type="protein sequence ID" value="GAA1711533.1"/>
    <property type="molecule type" value="Genomic_DNA"/>
</dbReference>
<keyword evidence="4 7" id="KW-0812">Transmembrane</keyword>
<evidence type="ECO:0000256" key="7">
    <source>
        <dbReference type="SAM" id="Phobius"/>
    </source>
</evidence>